<dbReference type="RefSeq" id="WP_068606297.1">
    <property type="nucleotide sequence ID" value="NZ_LZDH01000002.1"/>
</dbReference>
<evidence type="ECO:0000256" key="1">
    <source>
        <dbReference type="SAM" id="MobiDB-lite"/>
    </source>
</evidence>
<evidence type="ECO:0000313" key="2">
    <source>
        <dbReference type="EMBL" id="OBS32049.1"/>
    </source>
</evidence>
<dbReference type="STRING" id="1101373.A9O67_10870"/>
<reference evidence="2 3" key="1">
    <citation type="submission" date="2016-06" db="EMBL/GenBank/DDBJ databases">
        <title>Genome sequence of Tepidimonas fonticaldi PL17.</title>
        <authorList>
            <person name="Pinnaka A.K."/>
        </authorList>
    </citation>
    <scope>NUCLEOTIDE SEQUENCE [LARGE SCALE GENOMIC DNA]</scope>
    <source>
        <strain evidence="2 3">PL17</strain>
    </source>
</reference>
<dbReference type="EMBL" id="LZDH01000002">
    <property type="protein sequence ID" value="OBS32049.1"/>
    <property type="molecule type" value="Genomic_DNA"/>
</dbReference>
<evidence type="ECO:0008006" key="4">
    <source>
        <dbReference type="Google" id="ProtNLM"/>
    </source>
</evidence>
<dbReference type="AlphaFoldDB" id="A0A1A6DZ43"/>
<comment type="caution">
    <text evidence="2">The sequence shown here is derived from an EMBL/GenBank/DDBJ whole genome shotgun (WGS) entry which is preliminary data.</text>
</comment>
<organism evidence="2 3">
    <name type="scientific">Tepidimonas fonticaldi</name>
    <dbReference type="NCBI Taxonomy" id="1101373"/>
    <lineage>
        <taxon>Bacteria</taxon>
        <taxon>Pseudomonadati</taxon>
        <taxon>Pseudomonadota</taxon>
        <taxon>Betaproteobacteria</taxon>
        <taxon>Burkholderiales</taxon>
        <taxon>Tepidimonas</taxon>
    </lineage>
</organism>
<dbReference type="InterPro" id="IPR014991">
    <property type="entry name" value="DUF1840"/>
</dbReference>
<dbReference type="Pfam" id="PF08895">
    <property type="entry name" value="DUF1840"/>
    <property type="match status" value="1"/>
</dbReference>
<feature type="region of interest" description="Disordered" evidence="1">
    <location>
        <begin position="60"/>
        <end position="81"/>
    </location>
</feature>
<dbReference type="OrthoDB" id="5296629at2"/>
<proteinExistence type="predicted"/>
<name>A0A1A6DZ43_9BURK</name>
<evidence type="ECO:0000313" key="3">
    <source>
        <dbReference type="Proteomes" id="UP000091969"/>
    </source>
</evidence>
<protein>
    <recommendedName>
        <fullName evidence="4">DUF1840 domain-containing protein</fullName>
    </recommendedName>
</protein>
<keyword evidence="3" id="KW-1185">Reference proteome</keyword>
<dbReference type="Proteomes" id="UP000091969">
    <property type="component" value="Unassembled WGS sequence"/>
</dbReference>
<gene>
    <name evidence="2" type="ORF">A9O67_10870</name>
</gene>
<accession>A0A1A6DZ43</accession>
<sequence length="109" mass="12050">MLYRFKSKATGDVVMLQPNGRRVLEILGKDPEGPGIILPEQIPAAIEALRAAVAAEEAEAERKRLEAEAQGEEPPVPPEERVPLRARVAPFIEMLQHCQREGCEVVWGV</sequence>